<dbReference type="KEGG" id="bgt:106054105"/>
<evidence type="ECO:0000313" key="8">
    <source>
        <dbReference type="Proteomes" id="UP000076420"/>
    </source>
</evidence>
<dbReference type="AlphaFoldDB" id="A0A2C9KJX4"/>
<feature type="transmembrane region" description="Helical" evidence="5">
    <location>
        <begin position="150"/>
        <end position="169"/>
    </location>
</feature>
<dbReference type="GO" id="GO:0008528">
    <property type="term" value="F:G protein-coupled peptide receptor activity"/>
    <property type="evidence" value="ECO:0007669"/>
    <property type="project" value="InterPro"/>
</dbReference>
<feature type="transmembrane region" description="Helical" evidence="5">
    <location>
        <begin position="91"/>
        <end position="112"/>
    </location>
</feature>
<dbReference type="SUPFAM" id="SSF81321">
    <property type="entry name" value="Family A G protein-coupled receptor-like"/>
    <property type="match status" value="1"/>
</dbReference>
<dbReference type="VEuPathDB" id="VectorBase:BGLB020537"/>
<dbReference type="InterPro" id="IPR052954">
    <property type="entry name" value="GPCR-Ligand_Int"/>
</dbReference>
<feature type="transmembrane region" description="Helical" evidence="5">
    <location>
        <begin position="258"/>
        <end position="282"/>
    </location>
</feature>
<dbReference type="PROSITE" id="PS50262">
    <property type="entry name" value="G_PROTEIN_RECEP_F1_2"/>
    <property type="match status" value="1"/>
</dbReference>
<evidence type="ECO:0000259" key="6">
    <source>
        <dbReference type="PROSITE" id="PS50262"/>
    </source>
</evidence>
<keyword evidence="4 5" id="KW-0472">Membrane</keyword>
<reference evidence="7" key="1">
    <citation type="submission" date="2020-05" db="UniProtKB">
        <authorList>
            <consortium name="EnsemblMetazoa"/>
        </authorList>
    </citation>
    <scope>IDENTIFICATION</scope>
    <source>
        <strain evidence="7">BB02</strain>
    </source>
</reference>
<evidence type="ECO:0000256" key="5">
    <source>
        <dbReference type="SAM" id="Phobius"/>
    </source>
</evidence>
<feature type="transmembrane region" description="Helical" evidence="5">
    <location>
        <begin position="207"/>
        <end position="226"/>
    </location>
</feature>
<feature type="transmembrane region" description="Helical" evidence="5">
    <location>
        <begin position="65"/>
        <end position="84"/>
    </location>
</feature>
<dbReference type="PANTHER" id="PTHR46641:SF2">
    <property type="entry name" value="FMRFAMIDE RECEPTOR"/>
    <property type="match status" value="1"/>
</dbReference>
<evidence type="ECO:0000313" key="7">
    <source>
        <dbReference type="EnsemblMetazoa" id="BGLB020537-PA"/>
    </source>
</evidence>
<dbReference type="Gene3D" id="1.20.1070.10">
    <property type="entry name" value="Rhodopsin 7-helix transmembrane proteins"/>
    <property type="match status" value="1"/>
</dbReference>
<feature type="transmembrane region" description="Helical" evidence="5">
    <location>
        <begin position="22"/>
        <end position="45"/>
    </location>
</feature>
<dbReference type="PANTHER" id="PTHR46641">
    <property type="entry name" value="FMRFAMIDE RECEPTOR-RELATED"/>
    <property type="match status" value="1"/>
</dbReference>
<proteinExistence type="predicted"/>
<dbReference type="EnsemblMetazoa" id="BGLB020537-RA">
    <property type="protein sequence ID" value="BGLB020537-PA"/>
    <property type="gene ID" value="BGLB020537"/>
</dbReference>
<evidence type="ECO:0000256" key="4">
    <source>
        <dbReference type="ARBA" id="ARBA00023136"/>
    </source>
</evidence>
<gene>
    <name evidence="7" type="primary">106054105</name>
</gene>
<protein>
    <recommendedName>
        <fullName evidence="6">G-protein coupled receptors family 1 profile domain-containing protein</fullName>
    </recommendedName>
</protein>
<sequence>MPSASKFITDGVIESKLTINPLILDLVILVVGCVFTVFVCLFGIAANIVNIPLFRKLGYQDGVNVTLTALAISDLGGLIFELVYSVMMTPYILEIDLVVSKVVIGFITGFMFEYFSRVSGVITAYAALERCLCVTWPLKVKTIITNDVSVVVNFSIFMLHSLYLFPQYYATYFDWTYVPERNKTVYVIYFNSRRAEVFPVTYYVTDMLLPCSTYIVLITCCTTLFVKLKSKAKWRQQVSSSGEKISYITSKERKSARMFMAVSFMCVVLLLPQSVMFSAMIFIRDIALDGTYSDLRRVFSTFINFLKINNCSFTIFIYYNMSSKYRLEFQKMLAQFKTSLQLKHEHHK</sequence>
<dbReference type="Pfam" id="PF10324">
    <property type="entry name" value="7TM_GPCR_Srw"/>
    <property type="match status" value="1"/>
</dbReference>
<dbReference type="InterPro" id="IPR017452">
    <property type="entry name" value="GPCR_Rhodpsn_7TM"/>
</dbReference>
<accession>A0A2C9KJX4</accession>
<name>A0A2C9KJX4_BIOGL</name>
<organism evidence="7 8">
    <name type="scientific">Biomphalaria glabrata</name>
    <name type="common">Bloodfluke planorb</name>
    <name type="synonym">Freshwater snail</name>
    <dbReference type="NCBI Taxonomy" id="6526"/>
    <lineage>
        <taxon>Eukaryota</taxon>
        <taxon>Metazoa</taxon>
        <taxon>Spiralia</taxon>
        <taxon>Lophotrochozoa</taxon>
        <taxon>Mollusca</taxon>
        <taxon>Gastropoda</taxon>
        <taxon>Heterobranchia</taxon>
        <taxon>Euthyneura</taxon>
        <taxon>Panpulmonata</taxon>
        <taxon>Hygrophila</taxon>
        <taxon>Lymnaeoidea</taxon>
        <taxon>Planorbidae</taxon>
        <taxon>Biomphalaria</taxon>
    </lineage>
</organism>
<dbReference type="Proteomes" id="UP000076420">
    <property type="component" value="Unassembled WGS sequence"/>
</dbReference>
<dbReference type="VEuPathDB" id="VectorBase:BGLAX_050572"/>
<evidence type="ECO:0000256" key="3">
    <source>
        <dbReference type="ARBA" id="ARBA00022989"/>
    </source>
</evidence>
<dbReference type="InterPro" id="IPR019427">
    <property type="entry name" value="7TM_GPCR_serpentine_rcpt_Srw"/>
</dbReference>
<keyword evidence="2 5" id="KW-0812">Transmembrane</keyword>
<evidence type="ECO:0000256" key="1">
    <source>
        <dbReference type="ARBA" id="ARBA00004370"/>
    </source>
</evidence>
<keyword evidence="3 5" id="KW-1133">Transmembrane helix</keyword>
<comment type="subcellular location">
    <subcellularLocation>
        <location evidence="1">Membrane</location>
    </subcellularLocation>
</comment>
<feature type="transmembrane region" description="Helical" evidence="5">
    <location>
        <begin position="302"/>
        <end position="321"/>
    </location>
</feature>
<evidence type="ECO:0000256" key="2">
    <source>
        <dbReference type="ARBA" id="ARBA00022692"/>
    </source>
</evidence>
<dbReference type="GO" id="GO:0016020">
    <property type="term" value="C:membrane"/>
    <property type="evidence" value="ECO:0007669"/>
    <property type="project" value="UniProtKB-SubCell"/>
</dbReference>
<feature type="domain" description="G-protein coupled receptors family 1 profile" evidence="6">
    <location>
        <begin position="43"/>
        <end position="318"/>
    </location>
</feature>